<reference evidence="1" key="1">
    <citation type="submission" date="2018-02" db="EMBL/GenBank/DDBJ databases">
        <title>Rhizophora mucronata_Transcriptome.</title>
        <authorList>
            <person name="Meera S.P."/>
            <person name="Sreeshan A."/>
            <person name="Augustine A."/>
        </authorList>
    </citation>
    <scope>NUCLEOTIDE SEQUENCE</scope>
    <source>
        <tissue evidence="1">Leaf</tissue>
    </source>
</reference>
<name>A0A2P2Q383_RHIMU</name>
<dbReference type="EMBL" id="GGEC01080957">
    <property type="protein sequence ID" value="MBX61441.1"/>
    <property type="molecule type" value="Transcribed_RNA"/>
</dbReference>
<organism evidence="1">
    <name type="scientific">Rhizophora mucronata</name>
    <name type="common">Asiatic mangrove</name>
    <dbReference type="NCBI Taxonomy" id="61149"/>
    <lineage>
        <taxon>Eukaryota</taxon>
        <taxon>Viridiplantae</taxon>
        <taxon>Streptophyta</taxon>
        <taxon>Embryophyta</taxon>
        <taxon>Tracheophyta</taxon>
        <taxon>Spermatophyta</taxon>
        <taxon>Magnoliopsida</taxon>
        <taxon>eudicotyledons</taxon>
        <taxon>Gunneridae</taxon>
        <taxon>Pentapetalae</taxon>
        <taxon>rosids</taxon>
        <taxon>fabids</taxon>
        <taxon>Malpighiales</taxon>
        <taxon>Rhizophoraceae</taxon>
        <taxon>Rhizophora</taxon>
    </lineage>
</organism>
<dbReference type="AlphaFoldDB" id="A0A2P2Q383"/>
<sequence>MSLIQQQEMLGGCRRGNVRLARVFNTGVRWDHKKYNYDGLVTYFWCHLCATNDFHCNFYGLRPKICFYVIEPFNKI</sequence>
<evidence type="ECO:0000313" key="1">
    <source>
        <dbReference type="EMBL" id="MBX61441.1"/>
    </source>
</evidence>
<accession>A0A2P2Q383</accession>
<proteinExistence type="predicted"/>
<protein>
    <submittedName>
        <fullName evidence="1">Uncharacterized protein</fullName>
    </submittedName>
</protein>